<keyword evidence="3" id="KW-1185">Reference proteome</keyword>
<protein>
    <recommendedName>
        <fullName evidence="1">HTH cro/C1-type domain-containing protein</fullName>
    </recommendedName>
</protein>
<dbReference type="STRING" id="100884.GCA_000269565_03192"/>
<organism evidence="2 3">
    <name type="scientific">Coprobacillus cateniformis</name>
    <dbReference type="NCBI Taxonomy" id="100884"/>
    <lineage>
        <taxon>Bacteria</taxon>
        <taxon>Bacillati</taxon>
        <taxon>Bacillota</taxon>
        <taxon>Erysipelotrichia</taxon>
        <taxon>Erysipelotrichales</taxon>
        <taxon>Coprobacillaceae</taxon>
        <taxon>Coprobacillus</taxon>
    </lineage>
</organism>
<accession>E7G9B0</accession>
<evidence type="ECO:0000313" key="2">
    <source>
        <dbReference type="EMBL" id="EFW05400.1"/>
    </source>
</evidence>
<dbReference type="eggNOG" id="COG3655">
    <property type="taxonomic scope" value="Bacteria"/>
</dbReference>
<dbReference type="AlphaFoldDB" id="E7G9B0"/>
<sequence length="67" mass="7918">MKISYDPFWKTIKDKGLNQYILINKMGVRSSLIHKLRHDLDIRVSTLSDLCELLQCKIEDIVELKEE</sequence>
<dbReference type="Pfam" id="PF13443">
    <property type="entry name" value="HTH_26"/>
    <property type="match status" value="1"/>
</dbReference>
<reference evidence="2 3" key="1">
    <citation type="submission" date="2010-12" db="EMBL/GenBank/DDBJ databases">
        <title>The Genome Sequence of Coprobacillus sp. strain 29_1.</title>
        <authorList>
            <consortium name="The Broad Institute Genome Sequencing Platform"/>
            <person name="Earl A."/>
            <person name="Ward D."/>
            <person name="Feldgarden M."/>
            <person name="Gevers D."/>
            <person name="Daigneault M."/>
            <person name="Sibley C.D."/>
            <person name="White A."/>
            <person name="Strauss J."/>
            <person name="Allen-Vercoe E."/>
            <person name="Young S.K."/>
            <person name="Zeng Q."/>
            <person name="Gargeya S."/>
            <person name="Fitzgerald M."/>
            <person name="Haas B."/>
            <person name="Abouelleil A."/>
            <person name="Alvarado L."/>
            <person name="Arachchi H.M."/>
            <person name="Berlin A."/>
            <person name="Brown A."/>
            <person name="Chapman S.B."/>
            <person name="Chen Z."/>
            <person name="Dunbar C."/>
            <person name="Freedman E."/>
            <person name="Gearin G."/>
            <person name="Gellesch M."/>
            <person name="Goldberg J."/>
            <person name="Griggs A."/>
            <person name="Gujja S."/>
            <person name="Heilman E."/>
            <person name="Heiman D."/>
            <person name="Howarth C."/>
            <person name="Larson L."/>
            <person name="Lui A."/>
            <person name="MacDonald P.J.P."/>
            <person name="Mehta T."/>
            <person name="Montmayeur A."/>
            <person name="Murphy C."/>
            <person name="Neiman D."/>
            <person name="Pearson M."/>
            <person name="Priest M."/>
            <person name="Roberts A."/>
            <person name="Saif S."/>
            <person name="Shea T."/>
            <person name="Shenoy N."/>
            <person name="Sisk P."/>
            <person name="Stolte C."/>
            <person name="Sykes S."/>
            <person name="White J."/>
            <person name="Yandava C."/>
            <person name="Nusbaum C."/>
            <person name="Birren B."/>
        </authorList>
    </citation>
    <scope>NUCLEOTIDE SEQUENCE [LARGE SCALE GENOMIC DNA]</scope>
    <source>
        <strain evidence="2 3">29_1</strain>
    </source>
</reference>
<comment type="caution">
    <text evidence="2">The sequence shown here is derived from an EMBL/GenBank/DDBJ whole genome shotgun (WGS) entry which is preliminary data.</text>
</comment>
<dbReference type="InterPro" id="IPR001387">
    <property type="entry name" value="Cro/C1-type_HTH"/>
</dbReference>
<dbReference type="OrthoDB" id="9804186at2"/>
<dbReference type="InterPro" id="IPR010982">
    <property type="entry name" value="Lambda_DNA-bd_dom_sf"/>
</dbReference>
<dbReference type="Proteomes" id="UP000003157">
    <property type="component" value="Unassembled WGS sequence"/>
</dbReference>
<dbReference type="SUPFAM" id="SSF47413">
    <property type="entry name" value="lambda repressor-like DNA-binding domains"/>
    <property type="match status" value="1"/>
</dbReference>
<name>E7G9B0_9FIRM</name>
<evidence type="ECO:0000313" key="3">
    <source>
        <dbReference type="Proteomes" id="UP000003157"/>
    </source>
</evidence>
<proteinExistence type="predicted"/>
<evidence type="ECO:0000259" key="1">
    <source>
        <dbReference type="Pfam" id="PF13443"/>
    </source>
</evidence>
<feature type="domain" description="HTH cro/C1-type" evidence="1">
    <location>
        <begin position="9"/>
        <end position="66"/>
    </location>
</feature>
<dbReference type="RefSeq" id="WP_008788464.1">
    <property type="nucleotide sequence ID" value="NZ_AKCB01000002.1"/>
</dbReference>
<gene>
    <name evidence="2" type="ORF">HMPREF9488_01348</name>
</gene>
<dbReference type="GO" id="GO:0003677">
    <property type="term" value="F:DNA binding"/>
    <property type="evidence" value="ECO:0007669"/>
    <property type="project" value="InterPro"/>
</dbReference>
<dbReference type="HOGENOM" id="CLU_066192_31_1_9"/>
<dbReference type="EMBL" id="ADKX01000024">
    <property type="protein sequence ID" value="EFW05400.1"/>
    <property type="molecule type" value="Genomic_DNA"/>
</dbReference>
<dbReference type="GeneID" id="78230980"/>